<reference evidence="2 3" key="1">
    <citation type="submission" date="2019-02" db="EMBL/GenBank/DDBJ databases">
        <title>Deep-cultivation of Planctomycetes and their phenomic and genomic characterization uncovers novel biology.</title>
        <authorList>
            <person name="Wiegand S."/>
            <person name="Jogler M."/>
            <person name="Boedeker C."/>
            <person name="Pinto D."/>
            <person name="Vollmers J."/>
            <person name="Rivas-Marin E."/>
            <person name="Kohn T."/>
            <person name="Peeters S.H."/>
            <person name="Heuer A."/>
            <person name="Rast P."/>
            <person name="Oberbeckmann S."/>
            <person name="Bunk B."/>
            <person name="Jeske O."/>
            <person name="Meyerdierks A."/>
            <person name="Storesund J.E."/>
            <person name="Kallscheuer N."/>
            <person name="Luecker S."/>
            <person name="Lage O.M."/>
            <person name="Pohl T."/>
            <person name="Merkel B.J."/>
            <person name="Hornburger P."/>
            <person name="Mueller R.-W."/>
            <person name="Bruemmer F."/>
            <person name="Labrenz M."/>
            <person name="Spormann A.M."/>
            <person name="Op den Camp H."/>
            <person name="Overmann J."/>
            <person name="Amann R."/>
            <person name="Jetten M.S.M."/>
            <person name="Mascher T."/>
            <person name="Medema M.H."/>
            <person name="Devos D.P."/>
            <person name="Kaster A.-K."/>
            <person name="Ovreas L."/>
            <person name="Rohde M."/>
            <person name="Galperin M.Y."/>
            <person name="Jogler C."/>
        </authorList>
    </citation>
    <scope>NUCLEOTIDE SEQUENCE [LARGE SCALE GENOMIC DNA]</scope>
    <source>
        <strain evidence="2 3">Pan241w</strain>
    </source>
</reference>
<dbReference type="EMBL" id="CP036269">
    <property type="protein sequence ID" value="QDT43154.1"/>
    <property type="molecule type" value="Genomic_DNA"/>
</dbReference>
<protein>
    <recommendedName>
        <fullName evidence="4">Secreted protein</fullName>
    </recommendedName>
</protein>
<keyword evidence="3" id="KW-1185">Reference proteome</keyword>
<feature type="signal peptide" evidence="1">
    <location>
        <begin position="1"/>
        <end position="16"/>
    </location>
</feature>
<dbReference type="AlphaFoldDB" id="A0A517RGZ9"/>
<organism evidence="2 3">
    <name type="scientific">Gimesia alba</name>
    <dbReference type="NCBI Taxonomy" id="2527973"/>
    <lineage>
        <taxon>Bacteria</taxon>
        <taxon>Pseudomonadati</taxon>
        <taxon>Planctomycetota</taxon>
        <taxon>Planctomycetia</taxon>
        <taxon>Planctomycetales</taxon>
        <taxon>Planctomycetaceae</taxon>
        <taxon>Gimesia</taxon>
    </lineage>
</organism>
<evidence type="ECO:0000256" key="1">
    <source>
        <dbReference type="SAM" id="SignalP"/>
    </source>
</evidence>
<accession>A0A517RGZ9</accession>
<keyword evidence="1" id="KW-0732">Signal</keyword>
<gene>
    <name evidence="2" type="ORF">Pan241w_32530</name>
</gene>
<evidence type="ECO:0000313" key="2">
    <source>
        <dbReference type="EMBL" id="QDT43154.1"/>
    </source>
</evidence>
<dbReference type="Proteomes" id="UP000317171">
    <property type="component" value="Chromosome"/>
</dbReference>
<name>A0A517RGZ9_9PLAN</name>
<proteinExistence type="predicted"/>
<evidence type="ECO:0008006" key="4">
    <source>
        <dbReference type="Google" id="ProtNLM"/>
    </source>
</evidence>
<sequence length="126" mass="13650" precursor="true">MIGKLLTLLLSLQILACPFNCMQSSVEDTDTAGHSCCSHCQPLSTDNPLAPEPVSSDSCQCFCSGAILENVNQFEQTNLIVLWFAIPQQNASFQPNSTNHPTGIVLLDASQPSGRALRCLQMSYQC</sequence>
<dbReference type="KEGG" id="gaz:Pan241w_32530"/>
<evidence type="ECO:0000313" key="3">
    <source>
        <dbReference type="Proteomes" id="UP000317171"/>
    </source>
</evidence>
<feature type="chain" id="PRO_5021825619" description="Secreted protein" evidence="1">
    <location>
        <begin position="17"/>
        <end position="126"/>
    </location>
</feature>